<organism evidence="1 2">
    <name type="scientific">Corynebacterium ramonii</name>
    <dbReference type="NCBI Taxonomy" id="3026968"/>
    <lineage>
        <taxon>Bacteria</taxon>
        <taxon>Bacillati</taxon>
        <taxon>Actinomycetota</taxon>
        <taxon>Actinomycetes</taxon>
        <taxon>Mycobacteriales</taxon>
        <taxon>Corynebacteriaceae</taxon>
        <taxon>Corynebacterium</taxon>
    </lineage>
</organism>
<protein>
    <recommendedName>
        <fullName evidence="3">TIGR03089 family protein</fullName>
    </recommendedName>
</protein>
<dbReference type="InterPro" id="IPR017523">
    <property type="entry name" value="Rv3268"/>
</dbReference>
<dbReference type="Proteomes" id="UP000029910">
    <property type="component" value="Chromosome"/>
</dbReference>
<gene>
    <name evidence="1" type="ORF">CulFRC11_0554</name>
</gene>
<dbReference type="SUPFAM" id="SSF56801">
    <property type="entry name" value="Acetyl-CoA synthetase-like"/>
    <property type="match status" value="1"/>
</dbReference>
<accession>A0ABM5RQU0</accession>
<name>A0ABM5RQU0_9CORY</name>
<dbReference type="Gene3D" id="3.40.50.12780">
    <property type="entry name" value="N-terminal domain of ligase-like"/>
    <property type="match status" value="1"/>
</dbReference>
<evidence type="ECO:0008006" key="3">
    <source>
        <dbReference type="Google" id="ProtNLM"/>
    </source>
</evidence>
<proteinExistence type="predicted"/>
<evidence type="ECO:0000313" key="1">
    <source>
        <dbReference type="EMBL" id="AIU32147.1"/>
    </source>
</evidence>
<dbReference type="InterPro" id="IPR042099">
    <property type="entry name" value="ANL_N_sf"/>
</dbReference>
<reference evidence="1 2" key="1">
    <citation type="journal article" date="2015" name="Genome Announc.">
        <title>Genome Sequence of Corynebacterium ulcerans Strain FRC11.</title>
        <authorList>
            <person name="Benevides Lde J."/>
            <person name="Viana M.V."/>
            <person name="Mariano D.C."/>
            <person name="Rocha Fde S."/>
            <person name="Bagano P.C."/>
            <person name="Folador E.L."/>
            <person name="Pereira F.L."/>
            <person name="Dorella F.A."/>
            <person name="Leal C.A."/>
            <person name="Carvalho A.F."/>
            <person name="Soares Sde C."/>
            <person name="Carneiro A."/>
            <person name="Ramos R."/>
            <person name="Badell-Ocando E."/>
            <person name="Guiso N."/>
            <person name="Silva A."/>
            <person name="Figueiredo H."/>
            <person name="Azevedo V."/>
            <person name="Guimaraes L.C."/>
        </authorList>
    </citation>
    <scope>NUCLEOTIDE SEQUENCE [LARGE SCALE GENOMIC DNA]</scope>
    <source>
        <strain evidence="2">FRC0011</strain>
    </source>
</reference>
<dbReference type="NCBIfam" id="TIGR03089">
    <property type="entry name" value="TIGR03089 family protein"/>
    <property type="match status" value="1"/>
</dbReference>
<evidence type="ECO:0000313" key="2">
    <source>
        <dbReference type="Proteomes" id="UP000029910"/>
    </source>
</evidence>
<keyword evidence="2" id="KW-1185">Reference proteome</keyword>
<sequence>MHSKFLFPLRWILMELLRTILSSDPATPRLTVYNESTGARLDFSAQTLDNWAAKVANMLREELDLEQGSLISLDLPASWQCVAIVLGAMAAGIDVEFCPIEQAQGAVAFIDSERIDASPTFSGDVVLVTQDPFGRGVVECGGIVPDGMIDFGPTVRFYGDQFFEPGTRIEESVDKQALAAITPGARALSTGWTTLTEMERTVLAPLAAVGSAVVVTGVASDQRLDAIGRAEKATIRLS</sequence>
<dbReference type="EMBL" id="CP009622">
    <property type="protein sequence ID" value="AIU32147.1"/>
    <property type="molecule type" value="Genomic_DNA"/>
</dbReference>